<proteinExistence type="predicted"/>
<evidence type="ECO:0000313" key="2">
    <source>
        <dbReference type="EMBL" id="KAK9123899.1"/>
    </source>
</evidence>
<dbReference type="AlphaFoldDB" id="A0AAP0IY43"/>
<accession>A0AAP0IY43</accession>
<name>A0AAP0IY43_9MAGN</name>
<gene>
    <name evidence="2" type="ORF">Sjap_013501</name>
</gene>
<evidence type="ECO:0000313" key="3">
    <source>
        <dbReference type="Proteomes" id="UP001417504"/>
    </source>
</evidence>
<dbReference type="Proteomes" id="UP001417504">
    <property type="component" value="Unassembled WGS sequence"/>
</dbReference>
<comment type="caution">
    <text evidence="2">The sequence shown here is derived from an EMBL/GenBank/DDBJ whole genome shotgun (WGS) entry which is preliminary data.</text>
</comment>
<feature type="compositionally biased region" description="Basic and acidic residues" evidence="1">
    <location>
        <begin position="180"/>
        <end position="191"/>
    </location>
</feature>
<dbReference type="EMBL" id="JBBNAE010000005">
    <property type="protein sequence ID" value="KAK9123899.1"/>
    <property type="molecule type" value="Genomic_DNA"/>
</dbReference>
<evidence type="ECO:0000256" key="1">
    <source>
        <dbReference type="SAM" id="MobiDB-lite"/>
    </source>
</evidence>
<reference evidence="2 3" key="1">
    <citation type="submission" date="2024-01" db="EMBL/GenBank/DDBJ databases">
        <title>Genome assemblies of Stephania.</title>
        <authorList>
            <person name="Yang L."/>
        </authorList>
    </citation>
    <scope>NUCLEOTIDE SEQUENCE [LARGE SCALE GENOMIC DNA]</scope>
    <source>
        <strain evidence="2">QJT</strain>
        <tissue evidence="2">Leaf</tissue>
    </source>
</reference>
<keyword evidence="3" id="KW-1185">Reference proteome</keyword>
<sequence>MMADQPEDSDRGTSDVQRRLDGMSQMISAHDQQLQEILIQLRALATTSPSTSTAPTPTVTTLEIAIATMVHTKVVVPPTQTEVRLVTSKTLVAKMPSTPTTTGIKATPEARQAREFQRHQLKKFYGATDRLWWPEQRNSGAFWRSEVFLGWVKFPIEYGPNRLRAKLVGWENTSGSPSGDDARSDAGDKKGPLCSHAVGAL</sequence>
<organism evidence="2 3">
    <name type="scientific">Stephania japonica</name>
    <dbReference type="NCBI Taxonomy" id="461633"/>
    <lineage>
        <taxon>Eukaryota</taxon>
        <taxon>Viridiplantae</taxon>
        <taxon>Streptophyta</taxon>
        <taxon>Embryophyta</taxon>
        <taxon>Tracheophyta</taxon>
        <taxon>Spermatophyta</taxon>
        <taxon>Magnoliopsida</taxon>
        <taxon>Ranunculales</taxon>
        <taxon>Menispermaceae</taxon>
        <taxon>Menispermoideae</taxon>
        <taxon>Cissampelideae</taxon>
        <taxon>Stephania</taxon>
    </lineage>
</organism>
<protein>
    <submittedName>
        <fullName evidence="2">Uncharacterized protein</fullName>
    </submittedName>
</protein>
<feature type="region of interest" description="Disordered" evidence="1">
    <location>
        <begin position="171"/>
        <end position="191"/>
    </location>
</feature>